<proteinExistence type="predicted"/>
<name>A0ABP0F004_CLALP</name>
<feature type="compositionally biased region" description="Polar residues" evidence="1">
    <location>
        <begin position="118"/>
        <end position="132"/>
    </location>
</feature>
<accession>A0ABP0F004</accession>
<protein>
    <submittedName>
        <fullName evidence="2">Uncharacterized protein</fullName>
    </submittedName>
</protein>
<gene>
    <name evidence="2" type="ORF">CVLEPA_LOCUS2859</name>
</gene>
<sequence length="456" mass="52216">MADDKQKTNSPRKFVCDQLDKITKSLRALPADMLKPWHEQPSVSGLTSSMRKVNVSGESSKGAIGLTPPATRSLTKVTFSDVVSVKSINNEEVKSEEKVKVSDTVNVKKAIKRRHEQITTSQQSFQNQSEMMSPNREENVSIVPRGHSKLKFSEVFTVYDPKEKYVTFMKNLNFDHAYEVLRKQHISGSVGLKANHLKNFHEILLMNRKPEPAANIRQTLIKLIKEKMEVDPNEIIKFAEKLVESRKFLDAMLFYFIAADFFRSTLTSFERLKHLDLCLFKMAQCMGMLLKTETKSLEIMRKSLSATLMAIRNLKHCIRCYLIPMAVEIKGMVQTTEGATEQQLCLFEAWCAHRIEFCHGLVDNNVHQERIILEAINALKKCFGSNAQDYYILGILFDNLGHTYFCTRQFIPATKYYQLAVNAYIEAKDYSNPETQATDIDMAAKYMKAAQNRSLY</sequence>
<evidence type="ECO:0000313" key="2">
    <source>
        <dbReference type="EMBL" id="CAK8673073.1"/>
    </source>
</evidence>
<comment type="caution">
    <text evidence="2">The sequence shown here is derived from an EMBL/GenBank/DDBJ whole genome shotgun (WGS) entry which is preliminary data.</text>
</comment>
<dbReference type="EMBL" id="CAWYQH010000002">
    <property type="protein sequence ID" value="CAK8673073.1"/>
    <property type="molecule type" value="Genomic_DNA"/>
</dbReference>
<organism evidence="2 3">
    <name type="scientific">Clavelina lepadiformis</name>
    <name type="common">Light-bulb sea squirt</name>
    <name type="synonym">Ascidia lepadiformis</name>
    <dbReference type="NCBI Taxonomy" id="159417"/>
    <lineage>
        <taxon>Eukaryota</taxon>
        <taxon>Metazoa</taxon>
        <taxon>Chordata</taxon>
        <taxon>Tunicata</taxon>
        <taxon>Ascidiacea</taxon>
        <taxon>Aplousobranchia</taxon>
        <taxon>Clavelinidae</taxon>
        <taxon>Clavelina</taxon>
    </lineage>
</organism>
<reference evidence="2 3" key="1">
    <citation type="submission" date="2024-02" db="EMBL/GenBank/DDBJ databases">
        <authorList>
            <person name="Daric V."/>
            <person name="Darras S."/>
        </authorList>
    </citation>
    <scope>NUCLEOTIDE SEQUENCE [LARGE SCALE GENOMIC DNA]</scope>
</reference>
<dbReference type="Proteomes" id="UP001642483">
    <property type="component" value="Unassembled WGS sequence"/>
</dbReference>
<feature type="region of interest" description="Disordered" evidence="1">
    <location>
        <begin position="114"/>
        <end position="134"/>
    </location>
</feature>
<evidence type="ECO:0000313" key="3">
    <source>
        <dbReference type="Proteomes" id="UP001642483"/>
    </source>
</evidence>
<evidence type="ECO:0000256" key="1">
    <source>
        <dbReference type="SAM" id="MobiDB-lite"/>
    </source>
</evidence>
<keyword evidence="3" id="KW-1185">Reference proteome</keyword>